<dbReference type="AlphaFoldDB" id="A0AAE0C7G1"/>
<evidence type="ECO:0000313" key="3">
    <source>
        <dbReference type="Proteomes" id="UP001190700"/>
    </source>
</evidence>
<keyword evidence="3" id="KW-1185">Reference proteome</keyword>
<comment type="caution">
    <text evidence="2">The sequence shown here is derived from an EMBL/GenBank/DDBJ whole genome shotgun (WGS) entry which is preliminary data.</text>
</comment>
<gene>
    <name evidence="2" type="ORF">CYMTET_40765</name>
</gene>
<evidence type="ECO:0000256" key="1">
    <source>
        <dbReference type="SAM" id="MobiDB-lite"/>
    </source>
</evidence>
<reference evidence="2 3" key="1">
    <citation type="journal article" date="2015" name="Genome Biol. Evol.">
        <title>Comparative Genomics of a Bacterivorous Green Alga Reveals Evolutionary Causalities and Consequences of Phago-Mixotrophic Mode of Nutrition.</title>
        <authorList>
            <person name="Burns J.A."/>
            <person name="Paasch A."/>
            <person name="Narechania A."/>
            <person name="Kim E."/>
        </authorList>
    </citation>
    <scope>NUCLEOTIDE SEQUENCE [LARGE SCALE GENOMIC DNA]</scope>
    <source>
        <strain evidence="2 3">PLY_AMNH</strain>
    </source>
</reference>
<name>A0AAE0C7G1_9CHLO</name>
<sequence length="158" mass="17790">MKISFQDYLKSVLPVDEQEDVLLCLENEFDSSDDELSAGEEAVASDDDDELDTTEPEQVDHRAVFECPSAFKALEKPASLLSSAEGIFKGLFILMLWEGDGWELGKVLKYAPRRVRHNYDILWSVVGIRGSKISLDQYADIDTLELQPVGSWAYVRKA</sequence>
<organism evidence="2 3">
    <name type="scientific">Cymbomonas tetramitiformis</name>
    <dbReference type="NCBI Taxonomy" id="36881"/>
    <lineage>
        <taxon>Eukaryota</taxon>
        <taxon>Viridiplantae</taxon>
        <taxon>Chlorophyta</taxon>
        <taxon>Pyramimonadophyceae</taxon>
        <taxon>Pyramimonadales</taxon>
        <taxon>Pyramimonadaceae</taxon>
        <taxon>Cymbomonas</taxon>
    </lineage>
</organism>
<accession>A0AAE0C7G1</accession>
<proteinExistence type="predicted"/>
<protein>
    <submittedName>
        <fullName evidence="2">Uncharacterized protein</fullName>
    </submittedName>
</protein>
<evidence type="ECO:0000313" key="2">
    <source>
        <dbReference type="EMBL" id="KAK3249826.1"/>
    </source>
</evidence>
<feature type="region of interest" description="Disordered" evidence="1">
    <location>
        <begin position="32"/>
        <end position="57"/>
    </location>
</feature>
<dbReference type="Proteomes" id="UP001190700">
    <property type="component" value="Unassembled WGS sequence"/>
</dbReference>
<dbReference type="EMBL" id="LGRX02027104">
    <property type="protein sequence ID" value="KAK3249826.1"/>
    <property type="molecule type" value="Genomic_DNA"/>
</dbReference>